<comment type="subcellular location">
    <subcellularLocation>
        <location evidence="1">Cell membrane</location>
        <topology evidence="1">Multi-pass membrane protein</topology>
    </subcellularLocation>
</comment>
<protein>
    <submittedName>
        <fullName evidence="9">Putative permease</fullName>
    </submittedName>
</protein>
<organism evidence="9 10">
    <name type="scientific">Klebsiella pneumoniae</name>
    <dbReference type="NCBI Taxonomy" id="573"/>
    <lineage>
        <taxon>Bacteria</taxon>
        <taxon>Pseudomonadati</taxon>
        <taxon>Pseudomonadota</taxon>
        <taxon>Gammaproteobacteria</taxon>
        <taxon>Enterobacterales</taxon>
        <taxon>Enterobacteriaceae</taxon>
        <taxon>Klebsiella/Raoultella group</taxon>
        <taxon>Klebsiella</taxon>
        <taxon>Klebsiella pneumoniae complex</taxon>
    </lineage>
</organism>
<dbReference type="InterPro" id="IPR020846">
    <property type="entry name" value="MFS_dom"/>
</dbReference>
<dbReference type="InterPro" id="IPR011701">
    <property type="entry name" value="MFS"/>
</dbReference>
<name>A0A2X1Q8J9_KLEPN</name>
<evidence type="ECO:0000256" key="4">
    <source>
        <dbReference type="ARBA" id="ARBA00022692"/>
    </source>
</evidence>
<dbReference type="EMBL" id="UASO01000002">
    <property type="protein sequence ID" value="SPX51038.1"/>
    <property type="molecule type" value="Genomic_DNA"/>
</dbReference>
<feature type="transmembrane region" description="Helical" evidence="7">
    <location>
        <begin position="330"/>
        <end position="351"/>
    </location>
</feature>
<dbReference type="Gene3D" id="1.20.1250.20">
    <property type="entry name" value="MFS general substrate transporter like domains"/>
    <property type="match status" value="2"/>
</dbReference>
<evidence type="ECO:0000256" key="2">
    <source>
        <dbReference type="ARBA" id="ARBA00022448"/>
    </source>
</evidence>
<evidence type="ECO:0000313" key="10">
    <source>
        <dbReference type="Proteomes" id="UP000250675"/>
    </source>
</evidence>
<keyword evidence="2" id="KW-0813">Transport</keyword>
<evidence type="ECO:0000259" key="8">
    <source>
        <dbReference type="PROSITE" id="PS50850"/>
    </source>
</evidence>
<evidence type="ECO:0000256" key="3">
    <source>
        <dbReference type="ARBA" id="ARBA00022475"/>
    </source>
</evidence>
<feature type="transmembrane region" description="Helical" evidence="7">
    <location>
        <begin position="96"/>
        <end position="112"/>
    </location>
</feature>
<dbReference type="PANTHER" id="PTHR23517">
    <property type="entry name" value="RESISTANCE PROTEIN MDTM, PUTATIVE-RELATED-RELATED"/>
    <property type="match status" value="1"/>
</dbReference>
<dbReference type="InterPro" id="IPR036259">
    <property type="entry name" value="MFS_trans_sf"/>
</dbReference>
<feature type="transmembrane region" description="Helical" evidence="7">
    <location>
        <begin position="192"/>
        <end position="213"/>
    </location>
</feature>
<keyword evidence="3" id="KW-1003">Cell membrane</keyword>
<dbReference type="GO" id="GO:0005886">
    <property type="term" value="C:plasma membrane"/>
    <property type="evidence" value="ECO:0007669"/>
    <property type="project" value="UniProtKB-SubCell"/>
</dbReference>
<accession>A0A2X1Q8J9</accession>
<proteinExistence type="predicted"/>
<dbReference type="CDD" id="cd17329">
    <property type="entry name" value="MFS_MdtH_MDR_like"/>
    <property type="match status" value="1"/>
</dbReference>
<feature type="transmembrane region" description="Helical" evidence="7">
    <location>
        <begin position="33"/>
        <end position="55"/>
    </location>
</feature>
<evidence type="ECO:0000256" key="6">
    <source>
        <dbReference type="ARBA" id="ARBA00023136"/>
    </source>
</evidence>
<sequence length="431" mass="46355">MPHHGRVAEYIFKNTLIMTELISGKKANTSPSLLLASQFIFNTGFYAVVPFLAIFLRDDMLLSGAAIGLVLGLRTFSQQGMFLVGGALTDRFGGRAIILCGCVVRISGYLLLATSASLWGVILGACLTGTGGALFSPAIESLMAQAGTQSEREGKRSRSEWFALFSVCGELGSVIGPLLGALLTGYSFQSVALGGAGVFLFALIMLYFMQPIGTSHHGTLKISPWWTAFRQRRFVAFIVAYSAYLFSYNQLYLALPVELRRSGGSEADLGPLFMLASVMIIFLQLPLARFARKRGASQILPVGFLLLALSFFSVALFASTPPPDTLWRLLPAFSLVTLLTLGQMLIVPVGMDMIPVFARDKNLGAHYGALSSMGGVTVLVGNFALGGLLDRALIPSSQAFVPWLLMGCIPLWSAVAMLFILRSFKTTSGNQ</sequence>
<dbReference type="PROSITE" id="PS50850">
    <property type="entry name" value="MFS"/>
    <property type="match status" value="1"/>
</dbReference>
<reference evidence="9 10" key="1">
    <citation type="submission" date="2018-06" db="EMBL/GenBank/DDBJ databases">
        <authorList>
            <consortium name="Pathogen Informatics"/>
            <person name="Doyle S."/>
        </authorList>
    </citation>
    <scope>NUCLEOTIDE SEQUENCE [LARGE SCALE GENOMIC DNA]</scope>
    <source>
        <strain evidence="9 10">NCTC9645</strain>
    </source>
</reference>
<feature type="transmembrane region" description="Helical" evidence="7">
    <location>
        <begin position="118"/>
        <end position="140"/>
    </location>
</feature>
<dbReference type="InterPro" id="IPR050171">
    <property type="entry name" value="MFS_Transporters"/>
</dbReference>
<dbReference type="AlphaFoldDB" id="A0A2X1Q8J9"/>
<feature type="domain" description="Major facilitator superfamily (MFS) profile" evidence="8">
    <location>
        <begin position="30"/>
        <end position="425"/>
    </location>
</feature>
<keyword evidence="5 7" id="KW-1133">Transmembrane helix</keyword>
<feature type="transmembrane region" description="Helical" evidence="7">
    <location>
        <begin position="363"/>
        <end position="388"/>
    </location>
</feature>
<evidence type="ECO:0000256" key="5">
    <source>
        <dbReference type="ARBA" id="ARBA00022989"/>
    </source>
</evidence>
<dbReference type="SUPFAM" id="SSF103473">
    <property type="entry name" value="MFS general substrate transporter"/>
    <property type="match status" value="1"/>
</dbReference>
<feature type="transmembrane region" description="Helical" evidence="7">
    <location>
        <begin position="234"/>
        <end position="257"/>
    </location>
</feature>
<feature type="transmembrane region" description="Helical" evidence="7">
    <location>
        <begin position="61"/>
        <end position="84"/>
    </location>
</feature>
<evidence type="ECO:0000256" key="1">
    <source>
        <dbReference type="ARBA" id="ARBA00004651"/>
    </source>
</evidence>
<dbReference type="GO" id="GO:0022857">
    <property type="term" value="F:transmembrane transporter activity"/>
    <property type="evidence" value="ECO:0007669"/>
    <property type="project" value="InterPro"/>
</dbReference>
<dbReference type="Proteomes" id="UP000250675">
    <property type="component" value="Unassembled WGS sequence"/>
</dbReference>
<feature type="transmembrane region" description="Helical" evidence="7">
    <location>
        <begin position="400"/>
        <end position="421"/>
    </location>
</feature>
<gene>
    <name evidence="9" type="primary">mdtH</name>
    <name evidence="9" type="ORF">NCTC9645_00224</name>
</gene>
<feature type="transmembrane region" description="Helical" evidence="7">
    <location>
        <begin position="269"/>
        <end position="287"/>
    </location>
</feature>
<feature type="transmembrane region" description="Helical" evidence="7">
    <location>
        <begin position="161"/>
        <end position="186"/>
    </location>
</feature>
<keyword evidence="6 7" id="KW-0472">Membrane</keyword>
<evidence type="ECO:0000313" key="9">
    <source>
        <dbReference type="EMBL" id="SPX51038.1"/>
    </source>
</evidence>
<keyword evidence="4 7" id="KW-0812">Transmembrane</keyword>
<dbReference type="PANTHER" id="PTHR23517:SF2">
    <property type="entry name" value="MULTIDRUG RESISTANCE PROTEIN MDTH"/>
    <property type="match status" value="1"/>
</dbReference>
<evidence type="ECO:0000256" key="7">
    <source>
        <dbReference type="SAM" id="Phobius"/>
    </source>
</evidence>
<feature type="transmembrane region" description="Helical" evidence="7">
    <location>
        <begin position="299"/>
        <end position="318"/>
    </location>
</feature>
<dbReference type="Pfam" id="PF07690">
    <property type="entry name" value="MFS_1"/>
    <property type="match status" value="1"/>
</dbReference>